<gene>
    <name evidence="2" type="ORF">SAMN02745146_1735</name>
</gene>
<proteinExistence type="predicted"/>
<dbReference type="Proteomes" id="UP000184418">
    <property type="component" value="Unassembled WGS sequence"/>
</dbReference>
<keyword evidence="1" id="KW-0732">Signal</keyword>
<dbReference type="STRING" id="1121955.SAMN02745146_1735"/>
<evidence type="ECO:0000256" key="1">
    <source>
        <dbReference type="SAM" id="SignalP"/>
    </source>
</evidence>
<dbReference type="EMBL" id="FQYN01000003">
    <property type="protein sequence ID" value="SHI86398.1"/>
    <property type="molecule type" value="Genomic_DNA"/>
</dbReference>
<dbReference type="AlphaFoldDB" id="A0A1M6EM91"/>
<feature type="chain" id="PRO_5012454949" evidence="1">
    <location>
        <begin position="21"/>
        <end position="167"/>
    </location>
</feature>
<reference evidence="2 3" key="1">
    <citation type="submission" date="2016-11" db="EMBL/GenBank/DDBJ databases">
        <authorList>
            <person name="Jaros S."/>
            <person name="Januszkiewicz K."/>
            <person name="Wedrychowicz H."/>
        </authorList>
    </citation>
    <scope>NUCLEOTIDE SEQUENCE [LARGE SCALE GENOMIC DNA]</scope>
    <source>
        <strain evidence="2 3">DSM 21074</strain>
    </source>
</reference>
<organism evidence="2 3">
    <name type="scientific">Hymenobacter daecheongensis DSM 21074</name>
    <dbReference type="NCBI Taxonomy" id="1121955"/>
    <lineage>
        <taxon>Bacteria</taxon>
        <taxon>Pseudomonadati</taxon>
        <taxon>Bacteroidota</taxon>
        <taxon>Cytophagia</taxon>
        <taxon>Cytophagales</taxon>
        <taxon>Hymenobacteraceae</taxon>
        <taxon>Hymenobacter</taxon>
    </lineage>
</organism>
<sequence>MKLLLLLLLSMLPLRLRAQAAAPLEWVRNPQYQLQYRVPADWNKLRQATDTTLALTHMSPDQNMMLFIGKLRGAAANMTPEQALFHLTEKFGVPINKQYATAYNGIRFLETTGTGSMDGRALRYDALAAHHRGHVLLIYILATPDAFMNHEPLMQEILHSMAPYKGR</sequence>
<evidence type="ECO:0000313" key="2">
    <source>
        <dbReference type="EMBL" id="SHI86398.1"/>
    </source>
</evidence>
<protein>
    <submittedName>
        <fullName evidence="2">Uncharacterized protein</fullName>
    </submittedName>
</protein>
<accession>A0A1M6EM91</accession>
<feature type="signal peptide" evidence="1">
    <location>
        <begin position="1"/>
        <end position="20"/>
    </location>
</feature>
<evidence type="ECO:0000313" key="3">
    <source>
        <dbReference type="Proteomes" id="UP000184418"/>
    </source>
</evidence>
<keyword evidence="3" id="KW-1185">Reference proteome</keyword>
<dbReference type="OrthoDB" id="880887at2"/>
<name>A0A1M6EM91_9BACT</name>
<dbReference type="RefSeq" id="WP_073107810.1">
    <property type="nucleotide sequence ID" value="NZ_FQYN01000003.1"/>
</dbReference>